<sequence length="465" mass="50929">MRGTLFRLFPQATDAYPEPELIEVSPLAGTVGPGPSDQRLVVVDAIDKAPYDPPISTPPYRGPVRPPAWPDAHGDFASIPVDTQQFLQAHLYGCVRLTLDVWEKYLGHPVRWLDLVGDERVELTPLVAWANAQSGPGFMEMGRQVNDEGELRLFCLNLDVVAHETGHTVLFAELGTPESGRVTPDFLAFHESVSDLTAMLTSLHFQAVVSHVLTQTNGNLYVLNDSNRIGELSGAQQIRIADNLTRISDVADLRIGPDGEWIDPTGRGRNAHALAQPLTGALFDFLIDLYQDNLVSEGVIGPDLDARGWDRDEVDQAMDALAAAFGTRLESLRGDFRAALLDARDALGRVLGEMLNRVEIEDLTFGRVAGVLLDVAAELVSPYAADMLAENLRWRGIEPEPTHRAAARSLLARAQTYRAGVPFAEQVGRVRALRRVACCLPGRHHESLHAAGLGQIIRAEHRRPA</sequence>
<proteinExistence type="predicted"/>
<dbReference type="EMBL" id="CP157484">
    <property type="protein sequence ID" value="XBO36951.1"/>
    <property type="molecule type" value="Genomic_DNA"/>
</dbReference>
<evidence type="ECO:0000313" key="1">
    <source>
        <dbReference type="EMBL" id="XBO36951.1"/>
    </source>
</evidence>
<accession>A0AAU7J9V8</accession>
<gene>
    <name evidence="1" type="ORF">ABEG18_14510</name>
</gene>
<protein>
    <submittedName>
        <fullName evidence="1">Uncharacterized protein</fullName>
    </submittedName>
</protein>
<dbReference type="SUPFAM" id="SSF55486">
    <property type="entry name" value="Metalloproteases ('zincins'), catalytic domain"/>
    <property type="match status" value="1"/>
</dbReference>
<organism evidence="1">
    <name type="scientific">Alsobacter sp. KACC 23698</name>
    <dbReference type="NCBI Taxonomy" id="3149229"/>
    <lineage>
        <taxon>Bacteria</taxon>
        <taxon>Pseudomonadati</taxon>
        <taxon>Pseudomonadota</taxon>
        <taxon>Alphaproteobacteria</taxon>
        <taxon>Hyphomicrobiales</taxon>
        <taxon>Alsobacteraceae</taxon>
        <taxon>Alsobacter</taxon>
    </lineage>
</organism>
<dbReference type="RefSeq" id="WP_406853772.1">
    <property type="nucleotide sequence ID" value="NZ_CP157484.1"/>
</dbReference>
<name>A0AAU7J9V8_9HYPH</name>
<reference evidence="1" key="1">
    <citation type="submission" date="2024-05" db="EMBL/GenBank/DDBJ databases">
        <authorList>
            <person name="Kim S."/>
            <person name="Heo J."/>
            <person name="Choi H."/>
            <person name="Choi Y."/>
            <person name="Kwon S.-W."/>
            <person name="Kim Y."/>
        </authorList>
    </citation>
    <scope>NUCLEOTIDE SEQUENCE</scope>
    <source>
        <strain evidence="1">KACC 23698</strain>
    </source>
</reference>
<dbReference type="AlphaFoldDB" id="A0AAU7J9V8"/>